<protein>
    <submittedName>
        <fullName evidence="3">Uncharacterized protein</fullName>
    </submittedName>
</protein>
<keyword evidence="4" id="KW-1185">Reference proteome</keyword>
<evidence type="ECO:0000313" key="4">
    <source>
        <dbReference type="Proteomes" id="UP000682416"/>
    </source>
</evidence>
<reference evidence="3" key="1">
    <citation type="submission" date="2021-05" db="EMBL/GenBank/DDBJ databases">
        <authorList>
            <person name="Kaiqin L."/>
            <person name="Jian G."/>
        </authorList>
    </citation>
    <scope>NUCLEOTIDE SEQUENCE</scope>
    <source>
        <strain evidence="3">HDS5</strain>
    </source>
</reference>
<feature type="compositionally biased region" description="Basic and acidic residues" evidence="1">
    <location>
        <begin position="69"/>
        <end position="80"/>
    </location>
</feature>
<evidence type="ECO:0000313" key="3">
    <source>
        <dbReference type="EMBL" id="QVJ03443.1"/>
    </source>
</evidence>
<sequence length="80" mass="8758">MRPVFAWPALGVLVGIAVPVAVIFLVLGIFRIVQRQAEKAVRSPDYWKQVPDGTGPAEEQDAADETEERDGARGRPGDDR</sequence>
<gene>
    <name evidence="3" type="ORF">KGD82_07090</name>
</gene>
<dbReference type="KEGG" id="nec:KGD82_07090"/>
<evidence type="ECO:0000256" key="1">
    <source>
        <dbReference type="SAM" id="MobiDB-lite"/>
    </source>
</evidence>
<keyword evidence="2" id="KW-0472">Membrane</keyword>
<evidence type="ECO:0000256" key="2">
    <source>
        <dbReference type="SAM" id="Phobius"/>
    </source>
</evidence>
<dbReference type="Proteomes" id="UP000682416">
    <property type="component" value="Chromosome"/>
</dbReference>
<feature type="compositionally biased region" description="Acidic residues" evidence="1">
    <location>
        <begin position="58"/>
        <end position="68"/>
    </location>
</feature>
<dbReference type="AlphaFoldDB" id="A0A975LDF5"/>
<feature type="transmembrane region" description="Helical" evidence="2">
    <location>
        <begin position="6"/>
        <end position="33"/>
    </location>
</feature>
<dbReference type="EMBL" id="CP074402">
    <property type="protein sequence ID" value="QVJ03443.1"/>
    <property type="molecule type" value="Genomic_DNA"/>
</dbReference>
<organism evidence="3 4">
    <name type="scientific">Nocardiopsis eucommiae</name>
    <dbReference type="NCBI Taxonomy" id="2831970"/>
    <lineage>
        <taxon>Bacteria</taxon>
        <taxon>Bacillati</taxon>
        <taxon>Actinomycetota</taxon>
        <taxon>Actinomycetes</taxon>
        <taxon>Streptosporangiales</taxon>
        <taxon>Nocardiopsidaceae</taxon>
        <taxon>Nocardiopsis</taxon>
    </lineage>
</organism>
<name>A0A975LDF5_9ACTN</name>
<keyword evidence="2" id="KW-1133">Transmembrane helix</keyword>
<keyword evidence="2" id="KW-0812">Transmembrane</keyword>
<accession>A0A975LDF5</accession>
<proteinExistence type="predicted"/>
<feature type="region of interest" description="Disordered" evidence="1">
    <location>
        <begin position="37"/>
        <end position="80"/>
    </location>
</feature>